<gene>
    <name evidence="2" type="ORF">AFUS01_LOCUS37310</name>
</gene>
<dbReference type="AlphaFoldDB" id="A0A8J2L1R4"/>
<accession>A0A8J2L1R4</accession>
<evidence type="ECO:0000313" key="3">
    <source>
        <dbReference type="Proteomes" id="UP000708208"/>
    </source>
</evidence>
<comment type="caution">
    <text evidence="2">The sequence shown here is derived from an EMBL/GenBank/DDBJ whole genome shotgun (WGS) entry which is preliminary data.</text>
</comment>
<sequence length="164" mass="17304">MKILLVAMLLILGRADSKPHHRVGVLESGIRDDGRHFARTALSDWDTSNGNGALIFADANASKDTGVSASVGFLKLEKAGPKGFQVSHNVLTAGLEAQYGGIGRLSVFDGTLHAGPVDINAGVGFETGLIFNNGFEAKIGGLGGKITKEEIQICYIVCFGFRWG</sequence>
<dbReference type="EMBL" id="CAJVCH010543013">
    <property type="protein sequence ID" value="CAG7827319.1"/>
    <property type="molecule type" value="Genomic_DNA"/>
</dbReference>
<keyword evidence="1" id="KW-0732">Signal</keyword>
<organism evidence="2 3">
    <name type="scientific">Allacma fusca</name>
    <dbReference type="NCBI Taxonomy" id="39272"/>
    <lineage>
        <taxon>Eukaryota</taxon>
        <taxon>Metazoa</taxon>
        <taxon>Ecdysozoa</taxon>
        <taxon>Arthropoda</taxon>
        <taxon>Hexapoda</taxon>
        <taxon>Collembola</taxon>
        <taxon>Symphypleona</taxon>
        <taxon>Sminthuridae</taxon>
        <taxon>Allacma</taxon>
    </lineage>
</organism>
<protein>
    <submittedName>
        <fullName evidence="2">Uncharacterized protein</fullName>
    </submittedName>
</protein>
<proteinExistence type="predicted"/>
<reference evidence="2" key="1">
    <citation type="submission" date="2021-06" db="EMBL/GenBank/DDBJ databases">
        <authorList>
            <person name="Hodson N. C."/>
            <person name="Mongue J. A."/>
            <person name="Jaron S. K."/>
        </authorList>
    </citation>
    <scope>NUCLEOTIDE SEQUENCE</scope>
</reference>
<feature type="chain" id="PRO_5035257632" evidence="1">
    <location>
        <begin position="18"/>
        <end position="164"/>
    </location>
</feature>
<evidence type="ECO:0000256" key="1">
    <source>
        <dbReference type="SAM" id="SignalP"/>
    </source>
</evidence>
<feature type="signal peptide" evidence="1">
    <location>
        <begin position="1"/>
        <end position="17"/>
    </location>
</feature>
<evidence type="ECO:0000313" key="2">
    <source>
        <dbReference type="EMBL" id="CAG7827319.1"/>
    </source>
</evidence>
<name>A0A8J2L1R4_9HEXA</name>
<dbReference type="Proteomes" id="UP000708208">
    <property type="component" value="Unassembled WGS sequence"/>
</dbReference>
<keyword evidence="3" id="KW-1185">Reference proteome</keyword>